<reference evidence="1" key="1">
    <citation type="submission" date="2020-11" db="EMBL/GenBank/DDBJ databases">
        <authorList>
            <person name="Whitehead M."/>
        </authorList>
    </citation>
    <scope>NUCLEOTIDE SEQUENCE</scope>
    <source>
        <strain evidence="1">EGII</strain>
    </source>
</reference>
<keyword evidence="2" id="KW-1185">Reference proteome</keyword>
<evidence type="ECO:0000313" key="2">
    <source>
        <dbReference type="Proteomes" id="UP000606786"/>
    </source>
</evidence>
<dbReference type="Proteomes" id="UP000606786">
    <property type="component" value="Unassembled WGS sequence"/>
</dbReference>
<name>A0A811UVQ9_CERCA</name>
<comment type="caution">
    <text evidence="1">The sequence shown here is derived from an EMBL/GenBank/DDBJ whole genome shotgun (WGS) entry which is preliminary data.</text>
</comment>
<protein>
    <submittedName>
        <fullName evidence="1">(Mediterranean fruit fly) hypothetical protein</fullName>
    </submittedName>
</protein>
<evidence type="ECO:0000313" key="1">
    <source>
        <dbReference type="EMBL" id="CAD7003282.1"/>
    </source>
</evidence>
<sequence length="116" mass="13198">MSGNVEHVMFMSGCKKKNATTLELTASFPLSPSPTSPFRRLAAMSSTGIIMTWCNRRADKYPQTHTHTFLYIYVRVEINRCNTVHAGHMQRLSPLAKAFRWNRNTIIKQQKSGSPL</sequence>
<dbReference type="AlphaFoldDB" id="A0A811UVQ9"/>
<organism evidence="1 2">
    <name type="scientific">Ceratitis capitata</name>
    <name type="common">Mediterranean fruit fly</name>
    <name type="synonym">Tephritis capitata</name>
    <dbReference type="NCBI Taxonomy" id="7213"/>
    <lineage>
        <taxon>Eukaryota</taxon>
        <taxon>Metazoa</taxon>
        <taxon>Ecdysozoa</taxon>
        <taxon>Arthropoda</taxon>
        <taxon>Hexapoda</taxon>
        <taxon>Insecta</taxon>
        <taxon>Pterygota</taxon>
        <taxon>Neoptera</taxon>
        <taxon>Endopterygota</taxon>
        <taxon>Diptera</taxon>
        <taxon>Brachycera</taxon>
        <taxon>Muscomorpha</taxon>
        <taxon>Tephritoidea</taxon>
        <taxon>Tephritidae</taxon>
        <taxon>Ceratitis</taxon>
        <taxon>Ceratitis</taxon>
    </lineage>
</organism>
<gene>
    <name evidence="1" type="ORF">CCAP1982_LOCUS11744</name>
</gene>
<accession>A0A811UVQ9</accession>
<dbReference type="EMBL" id="CAJHJT010000034">
    <property type="protein sequence ID" value="CAD7003282.1"/>
    <property type="molecule type" value="Genomic_DNA"/>
</dbReference>
<proteinExistence type="predicted"/>